<dbReference type="EMBL" id="JABCKV010000096">
    <property type="protein sequence ID" value="KAG5643767.1"/>
    <property type="molecule type" value="Genomic_DNA"/>
</dbReference>
<sequence>MDPQLDEKNFTISFEEDLFTLVESEGIYRARSIFKSREAAAEAHPERNLADPEYLVTEVEISNSYLSATFSTIQPLDDRKSLLILDIACHPAPGRRFVNATLTWRISSVPTSPTLGTVKSTPPIRQPKVVTIAPQHSVGGWTEEQTKLMWGLSAPVEVGFGGASVGLTPSTERETQKAIMHAMTIIGTIRSGGARATWTVEENKSSQRGIPSHFQLAIVVDHSGSFLSDMDIKAELGGGLWPTFLQAKKGRSENSLQRAIDVETWKCGEVLWQPGEQGWKKYVAGLTGEISGVVQEFTQTVARP</sequence>
<proteinExistence type="predicted"/>
<dbReference type="Proteomes" id="UP000775547">
    <property type="component" value="Unassembled WGS sequence"/>
</dbReference>
<dbReference type="AlphaFoldDB" id="A0A9P7GB22"/>
<name>A0A9P7GB22_9AGAR</name>
<organism evidence="1 2">
    <name type="scientific">Asterophora parasitica</name>
    <dbReference type="NCBI Taxonomy" id="117018"/>
    <lineage>
        <taxon>Eukaryota</taxon>
        <taxon>Fungi</taxon>
        <taxon>Dikarya</taxon>
        <taxon>Basidiomycota</taxon>
        <taxon>Agaricomycotina</taxon>
        <taxon>Agaricomycetes</taxon>
        <taxon>Agaricomycetidae</taxon>
        <taxon>Agaricales</taxon>
        <taxon>Tricholomatineae</taxon>
        <taxon>Lyophyllaceae</taxon>
        <taxon>Asterophora</taxon>
    </lineage>
</organism>
<protein>
    <submittedName>
        <fullName evidence="1">Uncharacterized protein</fullName>
    </submittedName>
</protein>
<accession>A0A9P7GB22</accession>
<reference evidence="1" key="2">
    <citation type="submission" date="2021-10" db="EMBL/GenBank/DDBJ databases">
        <title>Phylogenomics reveals ancestral predisposition of the termite-cultivated fungus Termitomyces towards a domesticated lifestyle.</title>
        <authorList>
            <person name="Auxier B."/>
            <person name="Grum-Grzhimaylo A."/>
            <person name="Cardenas M.E."/>
            <person name="Lodge J.D."/>
            <person name="Laessoe T."/>
            <person name="Pedersen O."/>
            <person name="Smith M.E."/>
            <person name="Kuyper T.W."/>
            <person name="Franco-Molano E.A."/>
            <person name="Baroni T.J."/>
            <person name="Aanen D.K."/>
        </authorList>
    </citation>
    <scope>NUCLEOTIDE SEQUENCE</scope>
    <source>
        <strain evidence="1">AP01</strain>
        <tissue evidence="1">Mycelium</tissue>
    </source>
</reference>
<keyword evidence="2" id="KW-1185">Reference proteome</keyword>
<dbReference type="OrthoDB" id="5130989at2759"/>
<evidence type="ECO:0000313" key="2">
    <source>
        <dbReference type="Proteomes" id="UP000775547"/>
    </source>
</evidence>
<evidence type="ECO:0000313" key="1">
    <source>
        <dbReference type="EMBL" id="KAG5643767.1"/>
    </source>
</evidence>
<gene>
    <name evidence="1" type="ORF">DXG03_009646</name>
</gene>
<reference evidence="1" key="1">
    <citation type="submission" date="2020-07" db="EMBL/GenBank/DDBJ databases">
        <authorList>
            <person name="Nieuwenhuis M."/>
            <person name="Van De Peppel L.J.J."/>
        </authorList>
    </citation>
    <scope>NUCLEOTIDE SEQUENCE</scope>
    <source>
        <strain evidence="1">AP01</strain>
        <tissue evidence="1">Mycelium</tissue>
    </source>
</reference>
<comment type="caution">
    <text evidence="1">The sequence shown here is derived from an EMBL/GenBank/DDBJ whole genome shotgun (WGS) entry which is preliminary data.</text>
</comment>